<evidence type="ECO:0000256" key="1">
    <source>
        <dbReference type="ARBA" id="ARBA00005125"/>
    </source>
</evidence>
<dbReference type="PANTHER" id="PTHR43000">
    <property type="entry name" value="DTDP-D-GLUCOSE 4,6-DEHYDRATASE-RELATED"/>
    <property type="match status" value="1"/>
</dbReference>
<protein>
    <recommendedName>
        <fullName evidence="3">NAD-dependent epimerase/dehydratase domain-containing protein</fullName>
    </recommendedName>
</protein>
<accession>A0A2S6NIS2</accession>
<gene>
    <name evidence="4" type="ORF">CCS01_10475</name>
</gene>
<name>A0A2S6NIS2_RHOGL</name>
<organism evidence="4 5">
    <name type="scientific">Rhodopila globiformis</name>
    <name type="common">Rhodopseudomonas globiformis</name>
    <dbReference type="NCBI Taxonomy" id="1071"/>
    <lineage>
        <taxon>Bacteria</taxon>
        <taxon>Pseudomonadati</taxon>
        <taxon>Pseudomonadota</taxon>
        <taxon>Alphaproteobacteria</taxon>
        <taxon>Acetobacterales</taxon>
        <taxon>Acetobacteraceae</taxon>
        <taxon>Rhodopila</taxon>
    </lineage>
</organism>
<keyword evidence="5" id="KW-1185">Reference proteome</keyword>
<evidence type="ECO:0000259" key="3">
    <source>
        <dbReference type="Pfam" id="PF01370"/>
    </source>
</evidence>
<dbReference type="EMBL" id="NHRY01000106">
    <property type="protein sequence ID" value="PPQ34522.1"/>
    <property type="molecule type" value="Genomic_DNA"/>
</dbReference>
<reference evidence="4 5" key="1">
    <citation type="journal article" date="2018" name="Arch. Microbiol.">
        <title>New insights into the metabolic potential of the phototrophic purple bacterium Rhodopila globiformis DSM 161(T) from its draft genome sequence and evidence for a vanadium-dependent nitrogenase.</title>
        <authorList>
            <person name="Imhoff J.F."/>
            <person name="Rahn T."/>
            <person name="Kunzel S."/>
            <person name="Neulinger S.C."/>
        </authorList>
    </citation>
    <scope>NUCLEOTIDE SEQUENCE [LARGE SCALE GENOMIC DNA]</scope>
    <source>
        <strain evidence="4 5">DSM 161</strain>
    </source>
</reference>
<dbReference type="InterPro" id="IPR036291">
    <property type="entry name" value="NAD(P)-bd_dom_sf"/>
</dbReference>
<feature type="domain" description="NAD-dependent epimerase/dehydratase" evidence="3">
    <location>
        <begin position="10"/>
        <end position="116"/>
    </location>
</feature>
<sequence>MTMATSPQTVLLTGASGFVGRHLVRALSVAYPTTALLAPRLDVRNAAEVTAAVQAALPEVCVHLAAVSAVTAAGQAPELAWQVNFHGTMHLAWALARYVPNCQLLFVSSSEAYGASFRGGAKIA</sequence>
<dbReference type="Pfam" id="PF01370">
    <property type="entry name" value="Epimerase"/>
    <property type="match status" value="1"/>
</dbReference>
<comment type="caution">
    <text evidence="4">The sequence shown here is derived from an EMBL/GenBank/DDBJ whole genome shotgun (WGS) entry which is preliminary data.</text>
</comment>
<dbReference type="AlphaFoldDB" id="A0A2S6NIS2"/>
<evidence type="ECO:0000313" key="5">
    <source>
        <dbReference type="Proteomes" id="UP000239724"/>
    </source>
</evidence>
<evidence type="ECO:0000256" key="2">
    <source>
        <dbReference type="ARBA" id="ARBA00007637"/>
    </source>
</evidence>
<comment type="pathway">
    <text evidence="1">Bacterial outer membrane biogenesis; LPS O-antigen biosynthesis.</text>
</comment>
<evidence type="ECO:0000313" key="4">
    <source>
        <dbReference type="EMBL" id="PPQ34522.1"/>
    </source>
</evidence>
<comment type="similarity">
    <text evidence="2">Belongs to the NAD(P)-dependent epimerase/dehydratase family.</text>
</comment>
<dbReference type="InterPro" id="IPR001509">
    <property type="entry name" value="Epimerase_deHydtase"/>
</dbReference>
<dbReference type="Proteomes" id="UP000239724">
    <property type="component" value="Unassembled WGS sequence"/>
</dbReference>
<dbReference type="Gene3D" id="3.40.50.720">
    <property type="entry name" value="NAD(P)-binding Rossmann-like Domain"/>
    <property type="match status" value="1"/>
</dbReference>
<dbReference type="SUPFAM" id="SSF51735">
    <property type="entry name" value="NAD(P)-binding Rossmann-fold domains"/>
    <property type="match status" value="1"/>
</dbReference>
<proteinExistence type="inferred from homology"/>